<keyword evidence="1 4" id="KW-0808">Transferase</keyword>
<dbReference type="AlphaFoldDB" id="A0A5J5FVM1"/>
<dbReference type="Pfam" id="PF00583">
    <property type="entry name" value="Acetyltransf_1"/>
    <property type="match status" value="1"/>
</dbReference>
<evidence type="ECO:0000256" key="1">
    <source>
        <dbReference type="ARBA" id="ARBA00022679"/>
    </source>
</evidence>
<dbReference type="SUPFAM" id="SSF55729">
    <property type="entry name" value="Acyl-CoA N-acyltransferases (Nat)"/>
    <property type="match status" value="1"/>
</dbReference>
<dbReference type="InterPro" id="IPR000182">
    <property type="entry name" value="GNAT_dom"/>
</dbReference>
<proteinExistence type="predicted"/>
<evidence type="ECO:0000259" key="3">
    <source>
        <dbReference type="PROSITE" id="PS51186"/>
    </source>
</evidence>
<sequence>MVYNSGQPINYIEDNCQVKPSAQCHIRFAGAGDLPTLQHLGHETYYQHFAALWSEQGIRRFLAQDFAAESLTSSLQPDSGSAWFLAEDERGAAIGFARVNWDKPLPLSTRRGAELQKIYFLPAATGRGCGERLMREIMQAATARRKTLIWLDVLNSNLDAQRFYARQGFQPLGQIPYRTDKVDIGMTVMAHELSE</sequence>
<dbReference type="PANTHER" id="PTHR43877">
    <property type="entry name" value="AMINOALKYLPHOSPHONATE N-ACETYLTRANSFERASE-RELATED-RELATED"/>
    <property type="match status" value="1"/>
</dbReference>
<feature type="domain" description="N-acetyltransferase" evidence="3">
    <location>
        <begin position="24"/>
        <end position="194"/>
    </location>
</feature>
<name>A0A5J5FVM1_9GAMM</name>
<organism evidence="4 5">
    <name type="scientific">Affinibrenneria salicis</name>
    <dbReference type="NCBI Taxonomy" id="2590031"/>
    <lineage>
        <taxon>Bacteria</taxon>
        <taxon>Pseudomonadati</taxon>
        <taxon>Pseudomonadota</taxon>
        <taxon>Gammaproteobacteria</taxon>
        <taxon>Enterobacterales</taxon>
        <taxon>Pectobacteriaceae</taxon>
        <taxon>Affinibrenneria</taxon>
    </lineage>
</organism>
<dbReference type="InterPro" id="IPR016181">
    <property type="entry name" value="Acyl_CoA_acyltransferase"/>
</dbReference>
<dbReference type="EMBL" id="VYKJ01000010">
    <property type="protein sequence ID" value="KAA8997703.1"/>
    <property type="molecule type" value="Genomic_DNA"/>
</dbReference>
<dbReference type="OrthoDB" id="6864670at2"/>
<evidence type="ECO:0000313" key="4">
    <source>
        <dbReference type="EMBL" id="KAA8997703.1"/>
    </source>
</evidence>
<evidence type="ECO:0000256" key="2">
    <source>
        <dbReference type="ARBA" id="ARBA00023315"/>
    </source>
</evidence>
<dbReference type="PROSITE" id="PS51186">
    <property type="entry name" value="GNAT"/>
    <property type="match status" value="1"/>
</dbReference>
<accession>A0A5J5FVM1</accession>
<keyword evidence="5" id="KW-1185">Reference proteome</keyword>
<gene>
    <name evidence="4" type="ORF">FJU30_18255</name>
</gene>
<evidence type="ECO:0000313" key="5">
    <source>
        <dbReference type="Proteomes" id="UP000335415"/>
    </source>
</evidence>
<dbReference type="CDD" id="cd04301">
    <property type="entry name" value="NAT_SF"/>
    <property type="match status" value="1"/>
</dbReference>
<dbReference type="Proteomes" id="UP000335415">
    <property type="component" value="Unassembled WGS sequence"/>
</dbReference>
<protein>
    <submittedName>
        <fullName evidence="4">GNAT family N-acetyltransferase</fullName>
    </submittedName>
</protein>
<comment type="caution">
    <text evidence="4">The sequence shown here is derived from an EMBL/GenBank/DDBJ whole genome shotgun (WGS) entry which is preliminary data.</text>
</comment>
<dbReference type="GO" id="GO:0016747">
    <property type="term" value="F:acyltransferase activity, transferring groups other than amino-acyl groups"/>
    <property type="evidence" value="ECO:0007669"/>
    <property type="project" value="InterPro"/>
</dbReference>
<dbReference type="Gene3D" id="3.40.630.30">
    <property type="match status" value="1"/>
</dbReference>
<keyword evidence="2" id="KW-0012">Acyltransferase</keyword>
<reference evidence="4 5" key="1">
    <citation type="submission" date="2019-09" db="EMBL/GenBank/DDBJ databases">
        <authorList>
            <person name="Li Y."/>
        </authorList>
    </citation>
    <scope>NUCLEOTIDE SEQUENCE [LARGE SCALE GENOMIC DNA]</scope>
    <source>
        <strain evidence="4 5">L3-3HA</strain>
    </source>
</reference>
<dbReference type="InterPro" id="IPR050832">
    <property type="entry name" value="Bact_Acetyltransf"/>
</dbReference>